<gene>
    <name evidence="1" type="ORF">P691DRAFT_622707</name>
</gene>
<dbReference type="Proteomes" id="UP000807342">
    <property type="component" value="Unassembled WGS sequence"/>
</dbReference>
<evidence type="ECO:0000313" key="2">
    <source>
        <dbReference type="Proteomes" id="UP000807342"/>
    </source>
</evidence>
<dbReference type="EMBL" id="MU151848">
    <property type="protein sequence ID" value="KAF9441589.1"/>
    <property type="molecule type" value="Genomic_DNA"/>
</dbReference>
<evidence type="ECO:0000313" key="1">
    <source>
        <dbReference type="EMBL" id="KAF9441589.1"/>
    </source>
</evidence>
<keyword evidence="2" id="KW-1185">Reference proteome</keyword>
<comment type="caution">
    <text evidence="1">The sequence shown here is derived from an EMBL/GenBank/DDBJ whole genome shotgun (WGS) entry which is preliminary data.</text>
</comment>
<protein>
    <submittedName>
        <fullName evidence="1">Uncharacterized protein</fullName>
    </submittedName>
</protein>
<dbReference type="AlphaFoldDB" id="A0A9P5WYX0"/>
<organism evidence="1 2">
    <name type="scientific">Macrolepiota fuliginosa MF-IS2</name>
    <dbReference type="NCBI Taxonomy" id="1400762"/>
    <lineage>
        <taxon>Eukaryota</taxon>
        <taxon>Fungi</taxon>
        <taxon>Dikarya</taxon>
        <taxon>Basidiomycota</taxon>
        <taxon>Agaricomycotina</taxon>
        <taxon>Agaricomycetes</taxon>
        <taxon>Agaricomycetidae</taxon>
        <taxon>Agaricales</taxon>
        <taxon>Agaricineae</taxon>
        <taxon>Agaricaceae</taxon>
        <taxon>Macrolepiota</taxon>
    </lineage>
</organism>
<sequence length="93" mass="10265">YWLNMQTDLEKAYVPACEECQHNKSSTSCHKGPLHPLPVPKDQFTSVAINFIGPLPKDDGFDFLATVTDCLGADIKLIPCCTTTSAEEFAQLF</sequence>
<feature type="non-terminal residue" evidence="1">
    <location>
        <position position="93"/>
    </location>
</feature>
<dbReference type="OrthoDB" id="3268967at2759"/>
<proteinExistence type="predicted"/>
<accession>A0A9P5WYX0</accession>
<name>A0A9P5WYX0_9AGAR</name>
<reference evidence="1" key="1">
    <citation type="submission" date="2020-11" db="EMBL/GenBank/DDBJ databases">
        <authorList>
            <consortium name="DOE Joint Genome Institute"/>
            <person name="Ahrendt S."/>
            <person name="Riley R."/>
            <person name="Andreopoulos W."/>
            <person name="Labutti K."/>
            <person name="Pangilinan J."/>
            <person name="Ruiz-Duenas F.J."/>
            <person name="Barrasa J.M."/>
            <person name="Sanchez-Garcia M."/>
            <person name="Camarero S."/>
            <person name="Miyauchi S."/>
            <person name="Serrano A."/>
            <person name="Linde D."/>
            <person name="Babiker R."/>
            <person name="Drula E."/>
            <person name="Ayuso-Fernandez I."/>
            <person name="Pacheco R."/>
            <person name="Padilla G."/>
            <person name="Ferreira P."/>
            <person name="Barriuso J."/>
            <person name="Kellner H."/>
            <person name="Castanera R."/>
            <person name="Alfaro M."/>
            <person name="Ramirez L."/>
            <person name="Pisabarro A.G."/>
            <person name="Kuo A."/>
            <person name="Tritt A."/>
            <person name="Lipzen A."/>
            <person name="He G."/>
            <person name="Yan M."/>
            <person name="Ng V."/>
            <person name="Cullen D."/>
            <person name="Martin F."/>
            <person name="Rosso M.-N."/>
            <person name="Henrissat B."/>
            <person name="Hibbett D."/>
            <person name="Martinez A.T."/>
            <person name="Grigoriev I.V."/>
        </authorList>
    </citation>
    <scope>NUCLEOTIDE SEQUENCE</scope>
    <source>
        <strain evidence="1">MF-IS2</strain>
    </source>
</reference>
<feature type="non-terminal residue" evidence="1">
    <location>
        <position position="1"/>
    </location>
</feature>